<proteinExistence type="predicted"/>
<organism evidence="1">
    <name type="scientific">Albugo laibachii Nc14</name>
    <dbReference type="NCBI Taxonomy" id="890382"/>
    <lineage>
        <taxon>Eukaryota</taxon>
        <taxon>Sar</taxon>
        <taxon>Stramenopiles</taxon>
        <taxon>Oomycota</taxon>
        <taxon>Peronosporomycetes</taxon>
        <taxon>Albuginales</taxon>
        <taxon>Albuginaceae</taxon>
        <taxon>Albugo</taxon>
    </lineage>
</organism>
<gene>
    <name evidence="1" type="primary">AlNc14C6G861</name>
    <name evidence="1" type="ORF">ALNC14_009620</name>
</gene>
<dbReference type="HOGENOM" id="CLU_1153445_0_0_1"/>
<dbReference type="GO" id="GO:0016799">
    <property type="term" value="F:hydrolase activity, hydrolyzing N-glycosyl compounds"/>
    <property type="evidence" value="ECO:0007669"/>
    <property type="project" value="InterPro"/>
</dbReference>
<reference evidence="1" key="2">
    <citation type="submission" date="2011-02" db="EMBL/GenBank/DDBJ databases">
        <authorList>
            <person name="MacLean D."/>
        </authorList>
    </citation>
    <scope>NUCLEOTIDE SEQUENCE</scope>
</reference>
<dbReference type="AlphaFoldDB" id="F0W192"/>
<sequence>MILIVKDMVLTVACDGLHIGILRSDRKKISRVNNIFKTLNANSKDFAKTYKGSDYSTTNDHDSKFSNFIKKQLSSKDANKKLCISITALCTDLAKAIKQVDALEAVNKIKSIYWSGGFAVYPEKGGLRSPYNWAGDIKGTEIILQMKDLNDKISIVSRESHPYGFSMDSTTFHALIEEVTYLNDARGTPDLSASTYSTKLV</sequence>
<protein>
    <submittedName>
        <fullName evidence="1">AlNc14C6G861 protein</fullName>
    </submittedName>
</protein>
<dbReference type="InterPro" id="IPR036452">
    <property type="entry name" value="Ribo_hydro-like"/>
</dbReference>
<reference evidence="1" key="1">
    <citation type="journal article" date="2011" name="PLoS Biol.">
        <title>Gene gain and loss during evolution of obligate parasitism in the white rust pathogen of Arabidopsis thaliana.</title>
        <authorList>
            <person name="Kemen E."/>
            <person name="Gardiner A."/>
            <person name="Schultz-Larsen T."/>
            <person name="Kemen A.C."/>
            <person name="Balmuth A.L."/>
            <person name="Robert-Seilaniantz A."/>
            <person name="Bailey K."/>
            <person name="Holub E."/>
            <person name="Studholme D.J."/>
            <person name="Maclean D."/>
            <person name="Jones J.D."/>
        </authorList>
    </citation>
    <scope>NUCLEOTIDE SEQUENCE</scope>
</reference>
<dbReference type="SUPFAM" id="SSF53590">
    <property type="entry name" value="Nucleoside hydrolase"/>
    <property type="match status" value="1"/>
</dbReference>
<evidence type="ECO:0000313" key="1">
    <source>
        <dbReference type="EMBL" id="CCA14819.1"/>
    </source>
</evidence>
<name>F0W192_9STRA</name>
<accession>F0W192</accession>
<dbReference type="EMBL" id="FR824051">
    <property type="protein sequence ID" value="CCA14819.1"/>
    <property type="molecule type" value="Genomic_DNA"/>
</dbReference>